<dbReference type="PANTHER" id="PTHR33337:SF40">
    <property type="entry name" value="CENP-V_GFA DOMAIN-CONTAINING PROTEIN-RELATED"/>
    <property type="match status" value="1"/>
</dbReference>
<proteinExistence type="inferred from homology"/>
<gene>
    <name evidence="6" type="ORF">BSL82_07565</name>
</gene>
<evidence type="ECO:0000256" key="3">
    <source>
        <dbReference type="ARBA" id="ARBA00022833"/>
    </source>
</evidence>
<dbReference type="Proteomes" id="UP000182063">
    <property type="component" value="Chromosome"/>
</dbReference>
<dbReference type="PROSITE" id="PS51891">
    <property type="entry name" value="CENP_V_GFA"/>
    <property type="match status" value="1"/>
</dbReference>
<keyword evidence="4" id="KW-0456">Lyase</keyword>
<protein>
    <submittedName>
        <fullName evidence="6">Aldehyde-activating protein</fullName>
    </submittedName>
</protein>
<keyword evidence="2" id="KW-0479">Metal-binding</keyword>
<evidence type="ECO:0000313" key="7">
    <source>
        <dbReference type="Proteomes" id="UP000182063"/>
    </source>
</evidence>
<dbReference type="STRING" id="1921510.BSL82_07565"/>
<accession>A0A1L3ZUB3</accession>
<evidence type="ECO:0000259" key="5">
    <source>
        <dbReference type="PROSITE" id="PS51891"/>
    </source>
</evidence>
<dbReference type="InterPro" id="IPR011057">
    <property type="entry name" value="Mss4-like_sf"/>
</dbReference>
<comment type="similarity">
    <text evidence="1">Belongs to the Gfa family.</text>
</comment>
<reference evidence="7" key="1">
    <citation type="submission" date="2016-11" db="EMBL/GenBank/DDBJ databases">
        <title>Complete Genome Sequence of alachlor-degrading Sphingomonas sp. strain JJ-A5.</title>
        <authorList>
            <person name="Lee H."/>
            <person name="Ka J.-O."/>
        </authorList>
    </citation>
    <scope>NUCLEOTIDE SEQUENCE [LARGE SCALE GENOMIC DNA]</scope>
    <source>
        <strain evidence="7">JJ-A5</strain>
    </source>
</reference>
<evidence type="ECO:0000256" key="2">
    <source>
        <dbReference type="ARBA" id="ARBA00022723"/>
    </source>
</evidence>
<dbReference type="OrthoDB" id="7186766at2"/>
<organism evidence="6 7">
    <name type="scientific">Tardibacter chloracetimidivorans</name>
    <dbReference type="NCBI Taxonomy" id="1921510"/>
    <lineage>
        <taxon>Bacteria</taxon>
        <taxon>Pseudomonadati</taxon>
        <taxon>Pseudomonadota</taxon>
        <taxon>Alphaproteobacteria</taxon>
        <taxon>Sphingomonadales</taxon>
        <taxon>Sphingomonadaceae</taxon>
        <taxon>Tardibacter</taxon>
    </lineage>
</organism>
<evidence type="ECO:0000256" key="4">
    <source>
        <dbReference type="ARBA" id="ARBA00023239"/>
    </source>
</evidence>
<dbReference type="EMBL" id="CP018221">
    <property type="protein sequence ID" value="API59180.1"/>
    <property type="molecule type" value="Genomic_DNA"/>
</dbReference>
<dbReference type="Gene3D" id="3.90.1590.10">
    <property type="entry name" value="glutathione-dependent formaldehyde- activating enzyme (gfa)"/>
    <property type="match status" value="1"/>
</dbReference>
<dbReference type="GO" id="GO:0046872">
    <property type="term" value="F:metal ion binding"/>
    <property type="evidence" value="ECO:0007669"/>
    <property type="project" value="UniProtKB-KW"/>
</dbReference>
<dbReference type="AlphaFoldDB" id="A0A1L3ZUB3"/>
<dbReference type="InterPro" id="IPR006913">
    <property type="entry name" value="CENP-V/GFA"/>
</dbReference>
<feature type="domain" description="CENP-V/GFA" evidence="5">
    <location>
        <begin position="5"/>
        <end position="117"/>
    </location>
</feature>
<keyword evidence="7" id="KW-1185">Reference proteome</keyword>
<evidence type="ECO:0000313" key="6">
    <source>
        <dbReference type="EMBL" id="API59180.1"/>
    </source>
</evidence>
<evidence type="ECO:0000256" key="1">
    <source>
        <dbReference type="ARBA" id="ARBA00005495"/>
    </source>
</evidence>
<sequence length="136" mass="14632">MSATRSGGCLCGAVRYEAAWPPLALVVCHCRNCQKQSGSALSVVAMVARNGLNVTGEMAMFEDRGSSGQAVYRHFCPACGSPLVTDTPAAQAEGHIFIKAGTLDETADLTPTVHFWSCRAQHWFPFPEGTQRLETQ</sequence>
<dbReference type="PANTHER" id="PTHR33337">
    <property type="entry name" value="GFA DOMAIN-CONTAINING PROTEIN"/>
    <property type="match status" value="1"/>
</dbReference>
<dbReference type="GO" id="GO:0016846">
    <property type="term" value="F:carbon-sulfur lyase activity"/>
    <property type="evidence" value="ECO:0007669"/>
    <property type="project" value="InterPro"/>
</dbReference>
<dbReference type="SUPFAM" id="SSF51316">
    <property type="entry name" value="Mss4-like"/>
    <property type="match status" value="1"/>
</dbReference>
<dbReference type="KEGG" id="sphj:BSL82_07565"/>
<name>A0A1L3ZUB3_9SPHN</name>
<dbReference type="RefSeq" id="WP_072596729.1">
    <property type="nucleotide sequence ID" value="NZ_CP018221.1"/>
</dbReference>
<keyword evidence="3" id="KW-0862">Zinc</keyword>
<dbReference type="Pfam" id="PF04828">
    <property type="entry name" value="GFA"/>
    <property type="match status" value="1"/>
</dbReference>